<proteinExistence type="predicted"/>
<accession>A0A1F7RL86</accession>
<evidence type="ECO:0000313" key="1">
    <source>
        <dbReference type="EMBL" id="OGL42329.1"/>
    </source>
</evidence>
<dbReference type="EMBL" id="MGDD01000329">
    <property type="protein sequence ID" value="OGL42329.1"/>
    <property type="molecule type" value="Genomic_DNA"/>
</dbReference>
<sequence length="109" mass="12613">MLQVEQVFRDIKSTLKTRPIFHKIDETIRGHVFCSFLALMLRKELARRLEKSGHYFEWEDIKRDLKALQETVIADKGKRFAIRSQCLGTGGIVMREIGVSAPPTVRELL</sequence>
<evidence type="ECO:0000313" key="2">
    <source>
        <dbReference type="Proteomes" id="UP000179266"/>
    </source>
</evidence>
<dbReference type="AlphaFoldDB" id="A0A1F7RL86"/>
<gene>
    <name evidence="1" type="ORF">A2161_13150</name>
</gene>
<evidence type="ECO:0008006" key="3">
    <source>
        <dbReference type="Google" id="ProtNLM"/>
    </source>
</evidence>
<dbReference type="Proteomes" id="UP000179266">
    <property type="component" value="Unassembled WGS sequence"/>
</dbReference>
<comment type="caution">
    <text evidence="1">The sequence shown here is derived from an EMBL/GenBank/DDBJ whole genome shotgun (WGS) entry which is preliminary data.</text>
</comment>
<reference evidence="1 2" key="1">
    <citation type="journal article" date="2016" name="Nat. Commun.">
        <title>Thousands of microbial genomes shed light on interconnected biogeochemical processes in an aquifer system.</title>
        <authorList>
            <person name="Anantharaman K."/>
            <person name="Brown C.T."/>
            <person name="Hug L.A."/>
            <person name="Sharon I."/>
            <person name="Castelle C.J."/>
            <person name="Probst A.J."/>
            <person name="Thomas B.C."/>
            <person name="Singh A."/>
            <person name="Wilkins M.J."/>
            <person name="Karaoz U."/>
            <person name="Brodie E.L."/>
            <person name="Williams K.H."/>
            <person name="Hubbard S.S."/>
            <person name="Banfield J.F."/>
        </authorList>
    </citation>
    <scope>NUCLEOTIDE SEQUENCE [LARGE SCALE GENOMIC DNA]</scope>
</reference>
<name>A0A1F7RL86_9BACT</name>
<organism evidence="1 2">
    <name type="scientific">Candidatus Schekmanbacteria bacterium RBG_13_48_7</name>
    <dbReference type="NCBI Taxonomy" id="1817878"/>
    <lineage>
        <taxon>Bacteria</taxon>
        <taxon>Candidatus Schekmaniibacteriota</taxon>
    </lineage>
</organism>
<protein>
    <recommendedName>
        <fullName evidence="3">Transposase</fullName>
    </recommendedName>
</protein>